<gene>
    <name evidence="1" type="ORF">AB986_09415</name>
</gene>
<dbReference type="EMBL" id="LELK01000001">
    <property type="protein sequence ID" value="KMM39398.1"/>
    <property type="molecule type" value="Genomic_DNA"/>
</dbReference>
<proteinExistence type="predicted"/>
<dbReference type="Proteomes" id="UP000035996">
    <property type="component" value="Unassembled WGS sequence"/>
</dbReference>
<accession>A0A0J6D266</accession>
<sequence length="190" mass="21332">MEATFAIAHDIPGRIRLIIPALIDKKEHEQISQLFSSIKGIEEVRIEPLIQSMVISYNTSIMNKKMILRFISLFFKQTMFDPLDDFMVTITPALRKNFLRSLVTGFLLLLAYLRKSSVATPGFLDYAVVISTAYTVLSHGQNKLRHPDVITGIVSMLSLGTGNILHVATLTWAVNIIELLNDMNKSKALL</sequence>
<reference evidence="1" key="1">
    <citation type="submission" date="2015-06" db="EMBL/GenBank/DDBJ databases">
        <authorList>
            <person name="Liu B."/>
            <person name="Wang J."/>
            <person name="Zhu Y."/>
            <person name="Liu G."/>
            <person name="Chen Q."/>
            <person name="Zheng C."/>
            <person name="Che J."/>
            <person name="Ge C."/>
            <person name="Shi H."/>
            <person name="Pan Z."/>
            <person name="Liu X."/>
        </authorList>
    </citation>
    <scope>NUCLEOTIDE SEQUENCE [LARGE SCALE GENOMIC DNA]</scope>
    <source>
        <strain evidence="1">DSM 16346</strain>
    </source>
</reference>
<dbReference type="AlphaFoldDB" id="A0A0J6D266"/>
<protein>
    <submittedName>
        <fullName evidence="1">Uncharacterized protein</fullName>
    </submittedName>
</protein>
<dbReference type="PATRIC" id="fig|157733.3.peg.4179"/>
<evidence type="ECO:0000313" key="1">
    <source>
        <dbReference type="EMBL" id="KMM39398.1"/>
    </source>
</evidence>
<organism evidence="1 2">
    <name type="scientific">Guptibacillus hwajinpoensis</name>
    <dbReference type="NCBI Taxonomy" id="208199"/>
    <lineage>
        <taxon>Bacteria</taxon>
        <taxon>Bacillati</taxon>
        <taxon>Bacillota</taxon>
        <taxon>Bacilli</taxon>
        <taxon>Bacillales</taxon>
        <taxon>Guptibacillaceae</taxon>
        <taxon>Guptibacillus</taxon>
    </lineage>
</organism>
<dbReference type="OrthoDB" id="2291882at2"/>
<keyword evidence="2" id="KW-1185">Reference proteome</keyword>
<dbReference type="STRING" id="157733.AB986_09415"/>
<evidence type="ECO:0000313" key="2">
    <source>
        <dbReference type="Proteomes" id="UP000035996"/>
    </source>
</evidence>
<comment type="caution">
    <text evidence="1">The sequence shown here is derived from an EMBL/GenBank/DDBJ whole genome shotgun (WGS) entry which is preliminary data.</text>
</comment>
<dbReference type="RefSeq" id="WP_048310568.1">
    <property type="nucleotide sequence ID" value="NZ_CP119526.1"/>
</dbReference>
<dbReference type="Pfam" id="PF19991">
    <property type="entry name" value="HMA_2"/>
    <property type="match status" value="1"/>
</dbReference>
<name>A0A0J6D266_9BACL</name>